<keyword evidence="11" id="KW-1185">Reference proteome</keyword>
<keyword evidence="2" id="KW-0732">Signal</keyword>
<dbReference type="EMBL" id="CP036281">
    <property type="protein sequence ID" value="QDU79059.1"/>
    <property type="molecule type" value="Genomic_DNA"/>
</dbReference>
<evidence type="ECO:0000256" key="7">
    <source>
        <dbReference type="SAM" id="MobiDB-lite"/>
    </source>
</evidence>
<dbReference type="Proteomes" id="UP000317178">
    <property type="component" value="Chromosome"/>
</dbReference>
<evidence type="ECO:0000256" key="2">
    <source>
        <dbReference type="ARBA" id="ARBA00022729"/>
    </source>
</evidence>
<dbReference type="InterPro" id="IPR038081">
    <property type="entry name" value="CalX-like_sf"/>
</dbReference>
<protein>
    <recommendedName>
        <fullName evidence="1">peptidylprolyl isomerase</fullName>
        <ecNumber evidence="1">5.2.1.8</ecNumber>
    </recommendedName>
</protein>
<feature type="region of interest" description="Disordered" evidence="7">
    <location>
        <begin position="123"/>
        <end position="146"/>
    </location>
</feature>
<evidence type="ECO:0000256" key="4">
    <source>
        <dbReference type="ARBA" id="ARBA00022837"/>
    </source>
</evidence>
<dbReference type="SMART" id="SM00237">
    <property type="entry name" value="Calx_beta"/>
    <property type="match status" value="1"/>
</dbReference>
<dbReference type="Pfam" id="PF05345">
    <property type="entry name" value="He_PIG"/>
    <property type="match status" value="1"/>
</dbReference>
<keyword evidence="4" id="KW-0106">Calcium</keyword>
<dbReference type="InterPro" id="IPR013783">
    <property type="entry name" value="Ig-like_fold"/>
</dbReference>
<feature type="domain" description="HYR" evidence="9">
    <location>
        <begin position="152"/>
        <end position="236"/>
    </location>
</feature>
<dbReference type="OrthoDB" id="270889at2"/>
<dbReference type="Pfam" id="PF03160">
    <property type="entry name" value="Calx-beta"/>
    <property type="match status" value="1"/>
</dbReference>
<evidence type="ECO:0000313" key="11">
    <source>
        <dbReference type="Proteomes" id="UP000317178"/>
    </source>
</evidence>
<dbReference type="GO" id="GO:0007154">
    <property type="term" value="P:cell communication"/>
    <property type="evidence" value="ECO:0007669"/>
    <property type="project" value="InterPro"/>
</dbReference>
<gene>
    <name evidence="10" type="primary">ppiA</name>
    <name evidence="10" type="ORF">Pla110_07630</name>
</gene>
<dbReference type="PRINTS" id="PR00153">
    <property type="entry name" value="CSAPPISMRASE"/>
</dbReference>
<dbReference type="Gene3D" id="2.60.40.10">
    <property type="entry name" value="Immunoglobulins"/>
    <property type="match status" value="2"/>
</dbReference>
<dbReference type="AlphaFoldDB" id="A0A518CIK3"/>
<keyword evidence="3" id="KW-0677">Repeat</keyword>
<dbReference type="PANTHER" id="PTHR45625:SF4">
    <property type="entry name" value="PEPTIDYLPROLYL ISOMERASE DOMAIN AND WD REPEAT-CONTAINING PROTEIN 1"/>
    <property type="match status" value="1"/>
</dbReference>
<dbReference type="KEGG" id="plon:Pla110_07630"/>
<evidence type="ECO:0000259" key="9">
    <source>
        <dbReference type="PROSITE" id="PS50825"/>
    </source>
</evidence>
<dbReference type="InterPro" id="IPR029000">
    <property type="entry name" value="Cyclophilin-like_dom_sf"/>
</dbReference>
<dbReference type="Gene3D" id="2.60.40.2030">
    <property type="match status" value="1"/>
</dbReference>
<dbReference type="Gene3D" id="2.40.100.10">
    <property type="entry name" value="Cyclophilin-like"/>
    <property type="match status" value="1"/>
</dbReference>
<reference evidence="10 11" key="1">
    <citation type="submission" date="2019-02" db="EMBL/GenBank/DDBJ databases">
        <title>Deep-cultivation of Planctomycetes and their phenomic and genomic characterization uncovers novel biology.</title>
        <authorList>
            <person name="Wiegand S."/>
            <person name="Jogler M."/>
            <person name="Boedeker C."/>
            <person name="Pinto D."/>
            <person name="Vollmers J."/>
            <person name="Rivas-Marin E."/>
            <person name="Kohn T."/>
            <person name="Peeters S.H."/>
            <person name="Heuer A."/>
            <person name="Rast P."/>
            <person name="Oberbeckmann S."/>
            <person name="Bunk B."/>
            <person name="Jeske O."/>
            <person name="Meyerdierks A."/>
            <person name="Storesund J.E."/>
            <person name="Kallscheuer N."/>
            <person name="Luecker S."/>
            <person name="Lage O.M."/>
            <person name="Pohl T."/>
            <person name="Merkel B.J."/>
            <person name="Hornburger P."/>
            <person name="Mueller R.-W."/>
            <person name="Bruemmer F."/>
            <person name="Labrenz M."/>
            <person name="Spormann A.M."/>
            <person name="Op den Camp H."/>
            <person name="Overmann J."/>
            <person name="Amann R."/>
            <person name="Jetten M.S.M."/>
            <person name="Mascher T."/>
            <person name="Medema M.H."/>
            <person name="Devos D.P."/>
            <person name="Kaster A.-K."/>
            <person name="Ovreas L."/>
            <person name="Rohde M."/>
            <person name="Galperin M.Y."/>
            <person name="Jogler C."/>
        </authorList>
    </citation>
    <scope>NUCLEOTIDE SEQUENCE [LARGE SCALE GENOMIC DNA]</scope>
    <source>
        <strain evidence="10 11">Pla110</strain>
    </source>
</reference>
<dbReference type="SUPFAM" id="SSF50891">
    <property type="entry name" value="Cyclophilin-like"/>
    <property type="match status" value="1"/>
</dbReference>
<dbReference type="RefSeq" id="WP_144993379.1">
    <property type="nucleotide sequence ID" value="NZ_CP036281.1"/>
</dbReference>
<dbReference type="GO" id="GO:0003755">
    <property type="term" value="F:peptidyl-prolyl cis-trans isomerase activity"/>
    <property type="evidence" value="ECO:0007669"/>
    <property type="project" value="UniProtKB-KW"/>
</dbReference>
<dbReference type="InterPro" id="IPR003410">
    <property type="entry name" value="HYR_dom"/>
</dbReference>
<dbReference type="PANTHER" id="PTHR45625">
    <property type="entry name" value="PEPTIDYL-PROLYL CIS-TRANS ISOMERASE-RELATED"/>
    <property type="match status" value="1"/>
</dbReference>
<evidence type="ECO:0000256" key="6">
    <source>
        <dbReference type="ARBA" id="ARBA00023235"/>
    </source>
</evidence>
<evidence type="ECO:0000256" key="3">
    <source>
        <dbReference type="ARBA" id="ARBA00022737"/>
    </source>
</evidence>
<dbReference type="InterPro" id="IPR002130">
    <property type="entry name" value="Cyclophilin-type_PPIase_dom"/>
</dbReference>
<dbReference type="InterPro" id="IPR015919">
    <property type="entry name" value="Cadherin-like_sf"/>
</dbReference>
<dbReference type="GO" id="GO:0005509">
    <property type="term" value="F:calcium ion binding"/>
    <property type="evidence" value="ECO:0007669"/>
    <property type="project" value="InterPro"/>
</dbReference>
<evidence type="ECO:0000313" key="10">
    <source>
        <dbReference type="EMBL" id="QDU79059.1"/>
    </source>
</evidence>
<keyword evidence="5" id="KW-0697">Rotamase</keyword>
<accession>A0A518CIK3</accession>
<dbReference type="InterPro" id="IPR006644">
    <property type="entry name" value="Cadg"/>
</dbReference>
<dbReference type="SUPFAM" id="SSF49313">
    <property type="entry name" value="Cadherin-like"/>
    <property type="match status" value="1"/>
</dbReference>
<evidence type="ECO:0000256" key="1">
    <source>
        <dbReference type="ARBA" id="ARBA00013194"/>
    </source>
</evidence>
<keyword evidence="6 10" id="KW-0413">Isomerase</keyword>
<dbReference type="Pfam" id="PF00160">
    <property type="entry name" value="Pro_isomerase"/>
    <property type="match status" value="1"/>
</dbReference>
<proteinExistence type="predicted"/>
<evidence type="ECO:0000259" key="8">
    <source>
        <dbReference type="PROSITE" id="PS50072"/>
    </source>
</evidence>
<dbReference type="EC" id="5.2.1.8" evidence="1"/>
<dbReference type="SUPFAM" id="SSF141072">
    <property type="entry name" value="CalX-like"/>
    <property type="match status" value="1"/>
</dbReference>
<name>A0A518CIK3_9PLAN</name>
<dbReference type="InterPro" id="IPR044666">
    <property type="entry name" value="Cyclophilin_A-like"/>
</dbReference>
<organism evidence="10 11">
    <name type="scientific">Polystyrenella longa</name>
    <dbReference type="NCBI Taxonomy" id="2528007"/>
    <lineage>
        <taxon>Bacteria</taxon>
        <taxon>Pseudomonadati</taxon>
        <taxon>Planctomycetota</taxon>
        <taxon>Planctomycetia</taxon>
        <taxon>Planctomycetales</taxon>
        <taxon>Planctomycetaceae</taxon>
        <taxon>Polystyrenella</taxon>
    </lineage>
</organism>
<dbReference type="PROSITE" id="PS50825">
    <property type="entry name" value="HYR"/>
    <property type="match status" value="1"/>
</dbReference>
<evidence type="ECO:0000256" key="5">
    <source>
        <dbReference type="ARBA" id="ARBA00023110"/>
    </source>
</evidence>
<dbReference type="SMART" id="SM00736">
    <property type="entry name" value="CADG"/>
    <property type="match status" value="1"/>
</dbReference>
<dbReference type="PROSITE" id="PS50072">
    <property type="entry name" value="CSA_PPIASE_2"/>
    <property type="match status" value="1"/>
</dbReference>
<dbReference type="InterPro" id="IPR003644">
    <property type="entry name" value="Calx_beta"/>
</dbReference>
<dbReference type="GO" id="GO:0016020">
    <property type="term" value="C:membrane"/>
    <property type="evidence" value="ECO:0007669"/>
    <property type="project" value="InterPro"/>
</dbReference>
<sequence>MFLSVWLPFISPRKSRLGTQRRSQQLYRNAPSIGTVEHLEDRTLLTNFFGLEGGFLADVYDHISTVERGNETTEQQASHQSLIETASGLTGFSHSEVGSVLDDLEKYYSKIEARYGDVLRTIFGERPDDDDGSSESPENTAPEAIDISDQVVTIQTDFSLDTSTAFEDADEDDTLTFEVTWDDAPTLPNWANFDTDTGILSGTPGTADLGQFTVGVTATDEAGESASTSFSLTVQVSPNVVIGDATYNEEDGAGNMTFDVSLDSAASERITLTLSTVDGTAVAGSDYTSTTTQVTFEAGEVSKTFSVPVLSDDVPELSESFTVVVDSVDEGTVADSSDTGTGTITNDDPVALSIEVDDDSVIESNNILVTNKPTVTIRGNTQPGSTVTVAKDNDGVFNDGTTNADADGNFQLEVPLSHTDANLGVNNLFVRSTLGEVSKTESLDIHYSIGTVVRIESNLGDFDIELLDDDAPKSVENFKSYFAAYAGSTIHRAIDGFIIQGGGFDFDATTQGLVSIPTNDPVENEFIAKNSNVRGTLSTALQSGNIDSFSSGWFINTVDNLFLDNVPHTVFGRVIGDGMDVVDAISNADSINLNGVYDGTAFATVPLVNYTPFTDSIDGLVSIVAGSTTLTGVNTQFLTQLQNSFGSIPGSAIRIAGEEFVVASVVSDTELRLNQAHTAGATNVEADIHALPSEENLVLISQFDILLASAANQA</sequence>
<feature type="domain" description="PPIase cyclophilin-type" evidence="8">
    <location>
        <begin position="456"/>
        <end position="590"/>
    </location>
</feature>